<accession>A0AAN6QP40</accession>
<protein>
    <submittedName>
        <fullName evidence="2">Uncharacterized protein</fullName>
    </submittedName>
</protein>
<dbReference type="EMBL" id="JAUJLE010000159">
    <property type="protein sequence ID" value="KAK0973703.1"/>
    <property type="molecule type" value="Genomic_DNA"/>
</dbReference>
<reference evidence="2" key="1">
    <citation type="submission" date="2023-06" db="EMBL/GenBank/DDBJ databases">
        <title>Black Yeasts Isolated from many extreme environments.</title>
        <authorList>
            <person name="Coleine C."/>
            <person name="Stajich J.E."/>
            <person name="Selbmann L."/>
        </authorList>
    </citation>
    <scope>NUCLEOTIDE SEQUENCE</scope>
    <source>
        <strain evidence="2">CCFEE 5200</strain>
    </source>
</reference>
<organism evidence="2 3">
    <name type="scientific">Friedmanniomyces endolithicus</name>
    <dbReference type="NCBI Taxonomy" id="329885"/>
    <lineage>
        <taxon>Eukaryota</taxon>
        <taxon>Fungi</taxon>
        <taxon>Dikarya</taxon>
        <taxon>Ascomycota</taxon>
        <taxon>Pezizomycotina</taxon>
        <taxon>Dothideomycetes</taxon>
        <taxon>Dothideomycetidae</taxon>
        <taxon>Mycosphaerellales</taxon>
        <taxon>Teratosphaeriaceae</taxon>
        <taxon>Friedmanniomyces</taxon>
    </lineage>
</organism>
<feature type="region of interest" description="Disordered" evidence="1">
    <location>
        <begin position="1"/>
        <end position="46"/>
    </location>
</feature>
<evidence type="ECO:0000256" key="1">
    <source>
        <dbReference type="SAM" id="MobiDB-lite"/>
    </source>
</evidence>
<comment type="caution">
    <text evidence="2">The sequence shown here is derived from an EMBL/GenBank/DDBJ whole genome shotgun (WGS) entry which is preliminary data.</text>
</comment>
<dbReference type="AlphaFoldDB" id="A0AAN6QP40"/>
<proteinExistence type="predicted"/>
<evidence type="ECO:0000313" key="2">
    <source>
        <dbReference type="EMBL" id="KAK0973703.1"/>
    </source>
</evidence>
<dbReference type="Proteomes" id="UP001175353">
    <property type="component" value="Unassembled WGS sequence"/>
</dbReference>
<feature type="compositionally biased region" description="Polar residues" evidence="1">
    <location>
        <begin position="1"/>
        <end position="17"/>
    </location>
</feature>
<feature type="region of interest" description="Disordered" evidence="1">
    <location>
        <begin position="149"/>
        <end position="186"/>
    </location>
</feature>
<evidence type="ECO:0000313" key="3">
    <source>
        <dbReference type="Proteomes" id="UP001175353"/>
    </source>
</evidence>
<name>A0AAN6QP40_9PEZI</name>
<sequence>MISQQYTNNGTSFTYEESPTDGYYATGPGHRRSSRHNIGTSNEERHRREAINNSGRGLVDWSVFQLDVPDANFAPNSTDPTNFAGAQFLGQHGDTSLQGGNGIGGEDCFGFEQTGIPDNAHGAANWLGLPSDAFHHGQPSRYMDQARFDGSQSYTHSLPLPEHTHVSRHTATPVRSEADESQDPGE</sequence>
<gene>
    <name evidence="2" type="ORF">LTR91_014644</name>
</gene>
<keyword evidence="3" id="KW-1185">Reference proteome</keyword>